<evidence type="ECO:0000313" key="2">
    <source>
        <dbReference type="Proteomes" id="UP000006431"/>
    </source>
</evidence>
<comment type="caution">
    <text evidence="1">The sequence shown here is derived from an EMBL/GenBank/DDBJ whole genome shotgun (WGS) entry which is preliminary data.</text>
</comment>
<accession>H1FYP3</accession>
<dbReference type="PATRIC" id="fig|929558.5.peg.2325"/>
<dbReference type="SUPFAM" id="SSF160387">
    <property type="entry name" value="NosL/MerB-like"/>
    <property type="match status" value="1"/>
</dbReference>
<proteinExistence type="predicted"/>
<dbReference type="HOGENOM" id="CLU_108823_2_1_7"/>
<evidence type="ECO:0000313" key="1">
    <source>
        <dbReference type="EMBL" id="EHP30858.1"/>
    </source>
</evidence>
<dbReference type="EMBL" id="AFRZ01000001">
    <property type="protein sequence ID" value="EHP30858.1"/>
    <property type="molecule type" value="Genomic_DNA"/>
</dbReference>
<dbReference type="STRING" id="929558.SMGD1_2335"/>
<organism evidence="1 2">
    <name type="scientific">Sulfurimonas gotlandica (strain DSM 19862 / JCM 16533 / GD1)</name>
    <dbReference type="NCBI Taxonomy" id="929558"/>
    <lineage>
        <taxon>Bacteria</taxon>
        <taxon>Pseudomonadati</taxon>
        <taxon>Campylobacterota</taxon>
        <taxon>Epsilonproteobacteria</taxon>
        <taxon>Campylobacterales</taxon>
        <taxon>Sulfurimonadaceae</taxon>
        <taxon>Sulfurimonas</taxon>
    </lineage>
</organism>
<sequence length="110" mass="12469">MEVEKSNAHSASLVENGIVHYFDDIGCMILWSNENSINTEKAKVFSKDTTHYIDAASASYKIGEKTPMSYGFCAYENSVENHIDFDEVTIKMLRGEHMANPKIRKQILGY</sequence>
<dbReference type="eggNOG" id="COG4314">
    <property type="taxonomic scope" value="Bacteria"/>
</dbReference>
<protein>
    <submittedName>
        <fullName evidence="1">Uncharacterized protein</fullName>
    </submittedName>
</protein>
<gene>
    <name evidence="1" type="primary">nos</name>
    <name evidence="1" type="ORF">SMGD1_2335</name>
</gene>
<dbReference type="Proteomes" id="UP000006431">
    <property type="component" value="Unassembled WGS sequence"/>
</dbReference>
<reference evidence="1 2" key="1">
    <citation type="journal article" date="2012" name="Proc. Natl. Acad. Sci. U.S.A.">
        <title>Genome and physiology of a model Epsilonproteobacterium responsible for sulfide detoxification in marine oxygen depletion zones.</title>
        <authorList>
            <person name="Grote J."/>
            <person name="Schott T."/>
            <person name="Bruckner C.G."/>
            <person name="Glockner F.O."/>
            <person name="Jost G."/>
            <person name="Teeling H."/>
            <person name="Labrenz M."/>
            <person name="Jurgens K."/>
        </authorList>
    </citation>
    <scope>NUCLEOTIDE SEQUENCE [LARGE SCALE GENOMIC DNA]</scope>
    <source>
        <strain evidence="1 2">GD1</strain>
    </source>
</reference>
<keyword evidence="2" id="KW-1185">Reference proteome</keyword>
<name>H1FYP3_SULGG</name>
<dbReference type="AlphaFoldDB" id="H1FYP3"/>